<feature type="compositionally biased region" description="Low complexity" evidence="1">
    <location>
        <begin position="306"/>
        <end position="320"/>
    </location>
</feature>
<evidence type="ECO:0000313" key="3">
    <source>
        <dbReference type="Proteomes" id="UP001597417"/>
    </source>
</evidence>
<dbReference type="Proteomes" id="UP001597417">
    <property type="component" value="Unassembled WGS sequence"/>
</dbReference>
<sequence length="331" mass="33441">MSARKIVVATATVLGVGLLGACSGYGGNNSNPGTPAPVAVQKQAAVDNASNAVKLNVAQVTGVGQVVTDAKGMTLYRFDKDTAKPPKSNCDGDCAAAWPPVLANGSVDVQGVDSKLVGTVTRNDGSQQVTINGWPLYRYAKDAAAGDSKGQGVGNTWYAVTPTGGKANAAAQGQQNQSAPADAGVAINTANIDGLGTILTDQNGMTLYLYTKDDKNKHVSNCNGQCATTWPPLLANGDAKINGIDPKLVGKTKRADGTEQLTVGGWPVYRYMKDTAPGQATGHNVGGVWFAIETNGCKVDGSKKPTSSAGSDSTSGSAGITAGGSGGSGGY</sequence>
<keyword evidence="3" id="KW-1185">Reference proteome</keyword>
<accession>A0ABW5FVR6</accession>
<keyword evidence="2" id="KW-0449">Lipoprotein</keyword>
<dbReference type="EMBL" id="JBHUKR010000009">
    <property type="protein sequence ID" value="MFD2418951.1"/>
    <property type="molecule type" value="Genomic_DNA"/>
</dbReference>
<dbReference type="InterPro" id="IPR047910">
    <property type="entry name" value="SCO0930-like"/>
</dbReference>
<feature type="compositionally biased region" description="Gly residues" evidence="1">
    <location>
        <begin position="321"/>
        <end position="331"/>
    </location>
</feature>
<protein>
    <submittedName>
        <fullName evidence="2">SCO0930 family lipoprotein</fullName>
    </submittedName>
</protein>
<dbReference type="NCBIfam" id="NF040526">
    <property type="entry name" value="SCO0930_lipo"/>
    <property type="match status" value="1"/>
</dbReference>
<dbReference type="RefSeq" id="WP_378266944.1">
    <property type="nucleotide sequence ID" value="NZ_JBHUKR010000009.1"/>
</dbReference>
<proteinExistence type="predicted"/>
<reference evidence="3" key="1">
    <citation type="journal article" date="2019" name="Int. J. Syst. Evol. Microbiol.">
        <title>The Global Catalogue of Microorganisms (GCM) 10K type strain sequencing project: providing services to taxonomists for standard genome sequencing and annotation.</title>
        <authorList>
            <consortium name="The Broad Institute Genomics Platform"/>
            <consortium name="The Broad Institute Genome Sequencing Center for Infectious Disease"/>
            <person name="Wu L."/>
            <person name="Ma J."/>
        </authorList>
    </citation>
    <scope>NUCLEOTIDE SEQUENCE [LARGE SCALE GENOMIC DNA]</scope>
    <source>
        <strain evidence="3">CGMCC 4.7645</strain>
    </source>
</reference>
<dbReference type="InterPro" id="IPR005297">
    <property type="entry name" value="Lipoprotein_repeat"/>
</dbReference>
<feature type="region of interest" description="Disordered" evidence="1">
    <location>
        <begin position="301"/>
        <end position="331"/>
    </location>
</feature>
<evidence type="ECO:0000256" key="1">
    <source>
        <dbReference type="SAM" id="MobiDB-lite"/>
    </source>
</evidence>
<gene>
    <name evidence="2" type="ORF">ACFSXZ_21710</name>
</gene>
<organism evidence="2 3">
    <name type="scientific">Amycolatopsis pigmentata</name>
    <dbReference type="NCBI Taxonomy" id="450801"/>
    <lineage>
        <taxon>Bacteria</taxon>
        <taxon>Bacillati</taxon>
        <taxon>Actinomycetota</taxon>
        <taxon>Actinomycetes</taxon>
        <taxon>Pseudonocardiales</taxon>
        <taxon>Pseudonocardiaceae</taxon>
        <taxon>Amycolatopsis</taxon>
    </lineage>
</organism>
<name>A0ABW5FVR6_9PSEU</name>
<dbReference type="Pfam" id="PF03640">
    <property type="entry name" value="Lipoprotein_15"/>
    <property type="match status" value="4"/>
</dbReference>
<comment type="caution">
    <text evidence="2">The sequence shown here is derived from an EMBL/GenBank/DDBJ whole genome shotgun (WGS) entry which is preliminary data.</text>
</comment>
<dbReference type="PROSITE" id="PS51257">
    <property type="entry name" value="PROKAR_LIPOPROTEIN"/>
    <property type="match status" value="1"/>
</dbReference>
<evidence type="ECO:0000313" key="2">
    <source>
        <dbReference type="EMBL" id="MFD2418951.1"/>
    </source>
</evidence>
<dbReference type="PANTHER" id="PTHR39335">
    <property type="entry name" value="BLL4220 PROTEIN"/>
    <property type="match status" value="1"/>
</dbReference>
<dbReference type="PANTHER" id="PTHR39335:SF1">
    <property type="entry name" value="BLL4220 PROTEIN"/>
    <property type="match status" value="1"/>
</dbReference>